<dbReference type="Proteomes" id="UP000005239">
    <property type="component" value="Unassembled WGS sequence"/>
</dbReference>
<accession>A0A2A6CN30</accession>
<dbReference type="AlphaFoldDB" id="A0A2A6CN30"/>
<reference evidence="1" key="2">
    <citation type="submission" date="2022-06" db="UniProtKB">
        <authorList>
            <consortium name="EnsemblMetazoa"/>
        </authorList>
    </citation>
    <scope>IDENTIFICATION</scope>
    <source>
        <strain evidence="1">PS312</strain>
    </source>
</reference>
<evidence type="ECO:0000313" key="2">
    <source>
        <dbReference type="Proteomes" id="UP000005239"/>
    </source>
</evidence>
<name>A0A2A6CN30_PRIPA</name>
<dbReference type="EnsemblMetazoa" id="PPA29562.1">
    <property type="protein sequence ID" value="PPA29562.1"/>
    <property type="gene ID" value="WBGene00119116"/>
</dbReference>
<organism evidence="1 2">
    <name type="scientific">Pristionchus pacificus</name>
    <name type="common">Parasitic nematode worm</name>
    <dbReference type="NCBI Taxonomy" id="54126"/>
    <lineage>
        <taxon>Eukaryota</taxon>
        <taxon>Metazoa</taxon>
        <taxon>Ecdysozoa</taxon>
        <taxon>Nematoda</taxon>
        <taxon>Chromadorea</taxon>
        <taxon>Rhabditida</taxon>
        <taxon>Rhabditina</taxon>
        <taxon>Diplogasteromorpha</taxon>
        <taxon>Diplogasteroidea</taxon>
        <taxon>Neodiplogasteridae</taxon>
        <taxon>Pristionchus</taxon>
    </lineage>
</organism>
<sequence>MRFVALLFAFFSVALALKISPDQLPKQLSVEDLKDRLELLQTRWHQHPMKIRAKDIATIRQLRNRRFGKQSTGRRKFPHYAMMRRIR</sequence>
<accession>A0A8R1YNA2</accession>
<protein>
    <submittedName>
        <fullName evidence="1">Uncharacterized protein</fullName>
    </submittedName>
</protein>
<proteinExistence type="predicted"/>
<evidence type="ECO:0000313" key="1">
    <source>
        <dbReference type="EnsemblMetazoa" id="PPA29562.1"/>
    </source>
</evidence>
<gene>
    <name evidence="1" type="primary">WBGene00119116</name>
</gene>
<keyword evidence="2" id="KW-1185">Reference proteome</keyword>
<reference evidence="2" key="1">
    <citation type="journal article" date="2008" name="Nat. Genet.">
        <title>The Pristionchus pacificus genome provides a unique perspective on nematode lifestyle and parasitism.</title>
        <authorList>
            <person name="Dieterich C."/>
            <person name="Clifton S.W."/>
            <person name="Schuster L.N."/>
            <person name="Chinwalla A."/>
            <person name="Delehaunty K."/>
            <person name="Dinkelacker I."/>
            <person name="Fulton L."/>
            <person name="Fulton R."/>
            <person name="Godfrey J."/>
            <person name="Minx P."/>
            <person name="Mitreva M."/>
            <person name="Roeseler W."/>
            <person name="Tian H."/>
            <person name="Witte H."/>
            <person name="Yang S.P."/>
            <person name="Wilson R.K."/>
            <person name="Sommer R.J."/>
        </authorList>
    </citation>
    <scope>NUCLEOTIDE SEQUENCE [LARGE SCALE GENOMIC DNA]</scope>
    <source>
        <strain evidence="2">PS312</strain>
    </source>
</reference>